<dbReference type="AlphaFoldDB" id="A0A1M7AIZ7"/>
<evidence type="ECO:0000313" key="3">
    <source>
        <dbReference type="EMBL" id="SHL42625.1"/>
    </source>
</evidence>
<dbReference type="PANTHER" id="PTHR13847:SF281">
    <property type="entry name" value="FAD DEPENDENT OXIDOREDUCTASE DOMAIN-CONTAINING PROTEIN"/>
    <property type="match status" value="1"/>
</dbReference>
<sequence>MVGGGFCGLSCALHLALNGADTVLLEAQSPGWGASGRNGGQLIPCFKADPEDLIERLGPDLGGAMADLGAGAGDLVAGLIERYGIDCGFHRDGWILGVHSNAALPAVRERARQWKERGRDIRLLGREEVAALTGCDRYVAGYLDPTGGGLNPLSLARGLAAAAQEMGARLYTDSPALSIETDGKGWKVKTGRGVVQCDQVVVATGAYSGNLIPELRRSILPMQSLQIATEPLPEPLRKTILPKGHVVSDTRRLLTYFRMNEEGRLVFGGRGSTGGENMKSAHLVRLEAAMRGCFPQIGTIPVTYRWAGQVDLTPERALRVHCPKPGLWAVIGFSGRGVAIAPAVGKALASAVMVRDARHLPLPLSPVRPVPFHGLRRPAMALAVGWSWLRDRIEGV</sequence>
<gene>
    <name evidence="3" type="ORF">SAMN05444398_102349</name>
</gene>
<dbReference type="Gene3D" id="3.30.9.10">
    <property type="entry name" value="D-Amino Acid Oxidase, subunit A, domain 2"/>
    <property type="match status" value="1"/>
</dbReference>
<dbReference type="SUPFAM" id="SSF51905">
    <property type="entry name" value="FAD/NAD(P)-binding domain"/>
    <property type="match status" value="1"/>
</dbReference>
<accession>A0A1M7AIZ7</accession>
<protein>
    <submittedName>
        <fullName evidence="3">Sarcosine oxidase</fullName>
    </submittedName>
</protein>
<reference evidence="3 4" key="1">
    <citation type="submission" date="2016-11" db="EMBL/GenBank/DDBJ databases">
        <authorList>
            <person name="Jaros S."/>
            <person name="Januszkiewicz K."/>
            <person name="Wedrychowicz H."/>
        </authorList>
    </citation>
    <scope>NUCLEOTIDE SEQUENCE [LARGE SCALE GENOMIC DNA]</scope>
    <source>
        <strain evidence="3 4">DSM 29589</strain>
    </source>
</reference>
<dbReference type="STRING" id="337701.SAMN05444398_102349"/>
<dbReference type="InterPro" id="IPR036188">
    <property type="entry name" value="FAD/NAD-bd_sf"/>
</dbReference>
<dbReference type="PANTHER" id="PTHR13847">
    <property type="entry name" value="SARCOSINE DEHYDROGENASE-RELATED"/>
    <property type="match status" value="1"/>
</dbReference>
<dbReference type="InterPro" id="IPR006076">
    <property type="entry name" value="FAD-dep_OxRdtase"/>
</dbReference>
<evidence type="ECO:0000313" key="4">
    <source>
        <dbReference type="Proteomes" id="UP000183974"/>
    </source>
</evidence>
<dbReference type="EMBL" id="FRBR01000002">
    <property type="protein sequence ID" value="SHL42625.1"/>
    <property type="molecule type" value="Genomic_DNA"/>
</dbReference>
<dbReference type="Proteomes" id="UP000183974">
    <property type="component" value="Unassembled WGS sequence"/>
</dbReference>
<organism evidence="3 4">
    <name type="scientific">Roseovarius pacificus</name>
    <dbReference type="NCBI Taxonomy" id="337701"/>
    <lineage>
        <taxon>Bacteria</taxon>
        <taxon>Pseudomonadati</taxon>
        <taxon>Pseudomonadota</taxon>
        <taxon>Alphaproteobacteria</taxon>
        <taxon>Rhodobacterales</taxon>
        <taxon>Roseobacteraceae</taxon>
        <taxon>Roseovarius</taxon>
    </lineage>
</organism>
<keyword evidence="1" id="KW-0560">Oxidoreductase</keyword>
<dbReference type="Gene3D" id="3.50.50.60">
    <property type="entry name" value="FAD/NAD(P)-binding domain"/>
    <property type="match status" value="1"/>
</dbReference>
<dbReference type="GO" id="GO:0005737">
    <property type="term" value="C:cytoplasm"/>
    <property type="evidence" value="ECO:0007669"/>
    <property type="project" value="TreeGrafter"/>
</dbReference>
<feature type="domain" description="FAD dependent oxidoreductase" evidence="2">
    <location>
        <begin position="2"/>
        <end position="350"/>
    </location>
</feature>
<evidence type="ECO:0000259" key="2">
    <source>
        <dbReference type="Pfam" id="PF01266"/>
    </source>
</evidence>
<proteinExistence type="predicted"/>
<dbReference type="GO" id="GO:0016491">
    <property type="term" value="F:oxidoreductase activity"/>
    <property type="evidence" value="ECO:0007669"/>
    <property type="project" value="UniProtKB-KW"/>
</dbReference>
<keyword evidence="4" id="KW-1185">Reference proteome</keyword>
<dbReference type="Pfam" id="PF01266">
    <property type="entry name" value="DAO"/>
    <property type="match status" value="1"/>
</dbReference>
<evidence type="ECO:0000256" key="1">
    <source>
        <dbReference type="ARBA" id="ARBA00023002"/>
    </source>
</evidence>
<name>A0A1M7AIZ7_9RHOB</name>